<dbReference type="GO" id="GO:0004185">
    <property type="term" value="F:serine-type carboxypeptidase activity"/>
    <property type="evidence" value="ECO:0007669"/>
    <property type="project" value="InterPro"/>
</dbReference>
<proteinExistence type="inferred from homology"/>
<dbReference type="AlphaFoldDB" id="A0AAV5A337"/>
<dbReference type="GO" id="GO:0006508">
    <property type="term" value="P:proteolysis"/>
    <property type="evidence" value="ECO:0007669"/>
    <property type="project" value="UniProtKB-KW"/>
</dbReference>
<evidence type="ECO:0000256" key="1">
    <source>
        <dbReference type="ARBA" id="ARBA00009431"/>
    </source>
</evidence>
<dbReference type="GO" id="GO:0000324">
    <property type="term" value="C:fungal-type vacuole"/>
    <property type="evidence" value="ECO:0007669"/>
    <property type="project" value="TreeGrafter"/>
</dbReference>
<keyword evidence="2" id="KW-0121">Carboxypeptidase</keyword>
<sequence length="464" mass="50415">MRLSLGSVLALFSTFSLVYTGQVPKVNNVLGGVPTTALSIKEKPAKPVNTSPGVLRIRSENSGICVTGIYPRTKAFGMFPTQLTTYTNSADRFWFFEARTRDARSAPLTIWLNGGPGSSSMLGLFQENGPCRITNDSTGVTLNPNSWNEVSNMLYIDQPVGVGFSYGNTTVGTSLEAAQDTWKDIMALSLLQQNAAISRGEIQGIHLNLQVLGIGDGLTDPLNQYPGYLTYALTNKYHPLVSVATVEAGNTSFYEEGGCQDLIEGCYASNGENTTVCSKAQSFCNDRILSPLAGNYDVYYVLSEDPDPYPPNLAPYLTSSNLTSKIGSEAVWKQTNDDVYDNFAKTGDWMTNSRLELQTVIESGVRTIIYDGDADYILNYQGVEAMINALETQNTAGFQAQTFKNFTVAGQVAGIYKNAGNFHYVRIFGAGHEVPAYKYGTLTTGQAALQFFSQIMSNQPLSST</sequence>
<dbReference type="Gene3D" id="1.10.287.410">
    <property type="match status" value="1"/>
</dbReference>
<evidence type="ECO:0008006" key="9">
    <source>
        <dbReference type="Google" id="ProtNLM"/>
    </source>
</evidence>
<dbReference type="Pfam" id="PF00450">
    <property type="entry name" value="Peptidase_S10"/>
    <property type="match status" value="2"/>
</dbReference>
<feature type="chain" id="PRO_5043865041" description="Carboxypeptidase" evidence="6">
    <location>
        <begin position="21"/>
        <end position="464"/>
    </location>
</feature>
<name>A0AAV5A337_9AGAM</name>
<dbReference type="PANTHER" id="PTHR11802">
    <property type="entry name" value="SERINE PROTEASE FAMILY S10 SERINE CARBOXYPEPTIDASE"/>
    <property type="match status" value="1"/>
</dbReference>
<evidence type="ECO:0000256" key="5">
    <source>
        <dbReference type="ARBA" id="ARBA00023180"/>
    </source>
</evidence>
<evidence type="ECO:0000256" key="4">
    <source>
        <dbReference type="ARBA" id="ARBA00022801"/>
    </source>
</evidence>
<dbReference type="InterPro" id="IPR001563">
    <property type="entry name" value="Peptidase_S10"/>
</dbReference>
<keyword evidence="4" id="KW-0378">Hydrolase</keyword>
<evidence type="ECO:0000256" key="6">
    <source>
        <dbReference type="SAM" id="SignalP"/>
    </source>
</evidence>
<comment type="caution">
    <text evidence="7">The sequence shown here is derived from an EMBL/GenBank/DDBJ whole genome shotgun (WGS) entry which is preliminary data.</text>
</comment>
<dbReference type="PRINTS" id="PR00724">
    <property type="entry name" value="CRBOXYPTASEC"/>
</dbReference>
<keyword evidence="5" id="KW-0325">Glycoprotein</keyword>
<protein>
    <recommendedName>
        <fullName evidence="9">Carboxypeptidase</fullName>
    </recommendedName>
</protein>
<keyword evidence="8" id="KW-1185">Reference proteome</keyword>
<dbReference type="Proteomes" id="UP001050691">
    <property type="component" value="Unassembled WGS sequence"/>
</dbReference>
<evidence type="ECO:0000313" key="8">
    <source>
        <dbReference type="Proteomes" id="UP001050691"/>
    </source>
</evidence>
<evidence type="ECO:0000313" key="7">
    <source>
        <dbReference type="EMBL" id="GJJ09074.1"/>
    </source>
</evidence>
<keyword evidence="3" id="KW-0645">Protease</keyword>
<dbReference type="PANTHER" id="PTHR11802:SF64">
    <property type="entry name" value="CARBOXYPEPTIDASE"/>
    <property type="match status" value="1"/>
</dbReference>
<comment type="similarity">
    <text evidence="1">Belongs to the peptidase S10 family.</text>
</comment>
<reference evidence="7" key="1">
    <citation type="submission" date="2021-10" db="EMBL/GenBank/DDBJ databases">
        <title>De novo Genome Assembly of Clathrus columnatus (Basidiomycota, Fungi) Using Illumina and Nanopore Sequence Data.</title>
        <authorList>
            <person name="Ogiso-Tanaka E."/>
            <person name="Itagaki H."/>
            <person name="Hosoya T."/>
            <person name="Hosaka K."/>
        </authorList>
    </citation>
    <scope>NUCLEOTIDE SEQUENCE</scope>
    <source>
        <strain evidence="7">MO-923</strain>
    </source>
</reference>
<keyword evidence="6" id="KW-0732">Signal</keyword>
<evidence type="ECO:0000256" key="2">
    <source>
        <dbReference type="ARBA" id="ARBA00022645"/>
    </source>
</evidence>
<evidence type="ECO:0000256" key="3">
    <source>
        <dbReference type="ARBA" id="ARBA00022670"/>
    </source>
</evidence>
<dbReference type="Gene3D" id="3.40.50.1820">
    <property type="entry name" value="alpha/beta hydrolase"/>
    <property type="match status" value="2"/>
</dbReference>
<dbReference type="EMBL" id="BPWL01000004">
    <property type="protein sequence ID" value="GJJ09074.1"/>
    <property type="molecule type" value="Genomic_DNA"/>
</dbReference>
<dbReference type="SUPFAM" id="SSF53474">
    <property type="entry name" value="alpha/beta-Hydrolases"/>
    <property type="match status" value="1"/>
</dbReference>
<organism evidence="7 8">
    <name type="scientific">Clathrus columnatus</name>
    <dbReference type="NCBI Taxonomy" id="1419009"/>
    <lineage>
        <taxon>Eukaryota</taxon>
        <taxon>Fungi</taxon>
        <taxon>Dikarya</taxon>
        <taxon>Basidiomycota</taxon>
        <taxon>Agaricomycotina</taxon>
        <taxon>Agaricomycetes</taxon>
        <taxon>Phallomycetidae</taxon>
        <taxon>Phallales</taxon>
        <taxon>Clathraceae</taxon>
        <taxon>Clathrus</taxon>
    </lineage>
</organism>
<dbReference type="InterPro" id="IPR029058">
    <property type="entry name" value="AB_hydrolase_fold"/>
</dbReference>
<accession>A0AAV5A337</accession>
<feature type="signal peptide" evidence="6">
    <location>
        <begin position="1"/>
        <end position="20"/>
    </location>
</feature>
<gene>
    <name evidence="7" type="ORF">Clacol_003296</name>
</gene>